<keyword evidence="2" id="KW-0614">Plasmid</keyword>
<accession>A0ABY8TE24</accession>
<evidence type="ECO:0000256" key="1">
    <source>
        <dbReference type="SAM" id="SignalP"/>
    </source>
</evidence>
<organism evidence="2 3">
    <name type="scientific">Sinorhizobium kummerowiae</name>
    <dbReference type="NCBI Taxonomy" id="158892"/>
    <lineage>
        <taxon>Bacteria</taxon>
        <taxon>Pseudomonadati</taxon>
        <taxon>Pseudomonadota</taxon>
        <taxon>Alphaproteobacteria</taxon>
        <taxon>Hyphomicrobiales</taxon>
        <taxon>Rhizobiaceae</taxon>
        <taxon>Sinorhizobium/Ensifer group</taxon>
        <taxon>Sinorhizobium</taxon>
    </lineage>
</organism>
<gene>
    <name evidence="2" type="ORF">PZL22_006266</name>
</gene>
<feature type="chain" id="PRO_5046723173" description="Transmembrane protein" evidence="1">
    <location>
        <begin position="26"/>
        <end position="90"/>
    </location>
</feature>
<evidence type="ECO:0000313" key="3">
    <source>
        <dbReference type="Proteomes" id="UP001233264"/>
    </source>
</evidence>
<sequence length="90" mass="9409">MTIKHYIAAALTWFVVLASVAPALANFDYYEGVDINAKRGAASAVKKPGGGATGGIRTNAATYGFPSTAKPVLRVVKGGEGEYYQGLSRQ</sequence>
<dbReference type="RefSeq" id="WP_127621821.1">
    <property type="nucleotide sequence ID" value="NZ_CP120366.1"/>
</dbReference>
<reference evidence="2 3" key="1">
    <citation type="submission" date="2023-03" db="EMBL/GenBank/DDBJ databases">
        <authorList>
            <person name="Menendez E."/>
            <person name="Kaur S."/>
            <person name="Flores-Felix J.D."/>
            <person name="diCenzo G.C."/>
            <person name="Peix A."/>
            <person name="Velazquez E."/>
        </authorList>
    </citation>
    <scope>NUCLEOTIDE SEQUENCE [LARGE SCALE GENOMIC DNA]</scope>
    <source>
        <strain evidence="2 3">CCBAU 71714</strain>
        <plasmid evidence="2 3">pSkuCCBAU71714a</plasmid>
    </source>
</reference>
<keyword evidence="1" id="KW-0732">Signal</keyword>
<proteinExistence type="predicted"/>
<feature type="signal peptide" evidence="1">
    <location>
        <begin position="1"/>
        <end position="25"/>
    </location>
</feature>
<dbReference type="Proteomes" id="UP001233264">
    <property type="component" value="Plasmid pSkuCCBAU71714a"/>
</dbReference>
<evidence type="ECO:0008006" key="4">
    <source>
        <dbReference type="Google" id="ProtNLM"/>
    </source>
</evidence>
<geneLocation type="plasmid" evidence="2 3">
    <name>pSkuCCBAU71714a</name>
</geneLocation>
<evidence type="ECO:0000313" key="2">
    <source>
        <dbReference type="EMBL" id="WHS96042.1"/>
    </source>
</evidence>
<keyword evidence="3" id="KW-1185">Reference proteome</keyword>
<dbReference type="EMBL" id="CP120366">
    <property type="protein sequence ID" value="WHS96042.1"/>
    <property type="molecule type" value="Genomic_DNA"/>
</dbReference>
<name>A0ABY8TE24_9HYPH</name>
<protein>
    <recommendedName>
        <fullName evidence="4">Transmembrane protein</fullName>
    </recommendedName>
</protein>